<dbReference type="AlphaFoldDB" id="A0A2U1SVN3"/>
<sequence length="203" mass="21374">MKIVSMKIGSLKVIVLPVAMAALLAASPIAAKGRSGGILPGSSAKDPVDIDAGKLDYFDKEQKLVYSGGVVVVNGPSTLKASRLILLLDKAQQGQEGNGGSDRVRHIDAEGPVTLVSKDQIGTGDRGSYDRNDNKVYLIGNVTLTQGDSVVKGDKLIYDTSTGQATVIEKPGQRVRSIFTPGEAKGEKKEKKESAPAAERRAD</sequence>
<dbReference type="GO" id="GO:0015920">
    <property type="term" value="P:lipopolysaccharide transport"/>
    <property type="evidence" value="ECO:0007669"/>
    <property type="project" value="TreeGrafter"/>
</dbReference>
<dbReference type="Pfam" id="PF03968">
    <property type="entry name" value="LptD_N"/>
    <property type="match status" value="1"/>
</dbReference>
<dbReference type="GO" id="GO:0017089">
    <property type="term" value="F:glycolipid transfer activity"/>
    <property type="evidence" value="ECO:0007669"/>
    <property type="project" value="TreeGrafter"/>
</dbReference>
<evidence type="ECO:0000256" key="1">
    <source>
        <dbReference type="ARBA" id="ARBA00022729"/>
    </source>
</evidence>
<protein>
    <submittedName>
        <fullName evidence="5">Organic solvent tolerance protein OstA</fullName>
    </submittedName>
</protein>
<name>A0A2U1SVN3_METSR</name>
<dbReference type="Proteomes" id="UP000245137">
    <property type="component" value="Unassembled WGS sequence"/>
</dbReference>
<dbReference type="Gene3D" id="2.60.450.10">
    <property type="entry name" value="Lipopolysaccharide (LPS) transport protein A like domain"/>
    <property type="match status" value="1"/>
</dbReference>
<dbReference type="InterPro" id="IPR052037">
    <property type="entry name" value="LPS_export_LptA"/>
</dbReference>
<dbReference type="EMBL" id="PUIV01000001">
    <property type="protein sequence ID" value="PWB95685.1"/>
    <property type="molecule type" value="Genomic_DNA"/>
</dbReference>
<dbReference type="GO" id="GO:0009279">
    <property type="term" value="C:cell outer membrane"/>
    <property type="evidence" value="ECO:0007669"/>
    <property type="project" value="TreeGrafter"/>
</dbReference>
<feature type="chain" id="PRO_5015396483" evidence="3">
    <location>
        <begin position="22"/>
        <end position="203"/>
    </location>
</feature>
<dbReference type="RefSeq" id="WP_108915364.1">
    <property type="nucleotide sequence ID" value="NZ_BGJY01000001.1"/>
</dbReference>
<keyword evidence="1 3" id="KW-0732">Signal</keyword>
<dbReference type="PANTHER" id="PTHR36504:SF1">
    <property type="entry name" value="LIPOPOLYSACCHARIDE EXPORT SYSTEM PROTEIN LPTA"/>
    <property type="match status" value="1"/>
</dbReference>
<evidence type="ECO:0000256" key="3">
    <source>
        <dbReference type="SAM" id="SignalP"/>
    </source>
</evidence>
<evidence type="ECO:0000259" key="4">
    <source>
        <dbReference type="Pfam" id="PF03968"/>
    </source>
</evidence>
<feature type="compositionally biased region" description="Basic and acidic residues" evidence="2">
    <location>
        <begin position="184"/>
        <end position="203"/>
    </location>
</feature>
<feature type="domain" description="Organic solvent tolerance-like N-terminal" evidence="4">
    <location>
        <begin position="50"/>
        <end position="163"/>
    </location>
</feature>
<dbReference type="PANTHER" id="PTHR36504">
    <property type="entry name" value="LIPOPOLYSACCHARIDE EXPORT SYSTEM PROTEIN LPTA"/>
    <property type="match status" value="1"/>
</dbReference>
<reference evidence="5 6" key="1">
    <citation type="journal article" date="2018" name="Appl. Microbiol. Biotechnol.">
        <title>Co-cultivation of the strictly anaerobic methanogen Methanosarcina barkeri with aerobic methanotrophs in an oxygen-limited membrane bioreactor.</title>
        <authorList>
            <person name="In 't Zandt M.H."/>
            <person name="van den Bosch T.J.M."/>
            <person name="Rijkers R."/>
            <person name="van Kessel M.A.H.J."/>
            <person name="Jetten M.S.M."/>
            <person name="Welte C.U."/>
        </authorList>
    </citation>
    <scope>NUCLEOTIDE SEQUENCE [LARGE SCALE GENOMIC DNA]</scope>
    <source>
        <strain evidence="5 6">DSM 17706</strain>
    </source>
</reference>
<feature type="region of interest" description="Disordered" evidence="2">
    <location>
        <begin position="175"/>
        <end position="203"/>
    </location>
</feature>
<evidence type="ECO:0000256" key="2">
    <source>
        <dbReference type="SAM" id="MobiDB-lite"/>
    </source>
</evidence>
<organism evidence="5 6">
    <name type="scientific">Methylosinus sporium</name>
    <dbReference type="NCBI Taxonomy" id="428"/>
    <lineage>
        <taxon>Bacteria</taxon>
        <taxon>Pseudomonadati</taxon>
        <taxon>Pseudomonadota</taxon>
        <taxon>Alphaproteobacteria</taxon>
        <taxon>Hyphomicrobiales</taxon>
        <taxon>Methylocystaceae</taxon>
        <taxon>Methylosinus</taxon>
    </lineage>
</organism>
<dbReference type="GO" id="GO:0030288">
    <property type="term" value="C:outer membrane-bounded periplasmic space"/>
    <property type="evidence" value="ECO:0007669"/>
    <property type="project" value="TreeGrafter"/>
</dbReference>
<keyword evidence="6" id="KW-1185">Reference proteome</keyword>
<dbReference type="InterPro" id="IPR005653">
    <property type="entry name" value="OstA-like_N"/>
</dbReference>
<gene>
    <name evidence="5" type="ORF">C5689_00800</name>
</gene>
<evidence type="ECO:0000313" key="6">
    <source>
        <dbReference type="Proteomes" id="UP000245137"/>
    </source>
</evidence>
<evidence type="ECO:0000313" key="5">
    <source>
        <dbReference type="EMBL" id="PWB95685.1"/>
    </source>
</evidence>
<accession>A0A2U1SVN3</accession>
<dbReference type="OrthoDB" id="9811926at2"/>
<feature type="signal peptide" evidence="3">
    <location>
        <begin position="1"/>
        <end position="21"/>
    </location>
</feature>
<proteinExistence type="predicted"/>
<comment type="caution">
    <text evidence="5">The sequence shown here is derived from an EMBL/GenBank/DDBJ whole genome shotgun (WGS) entry which is preliminary data.</text>
</comment>